<evidence type="ECO:0000256" key="12">
    <source>
        <dbReference type="ARBA" id="ARBA00079072"/>
    </source>
</evidence>
<name>A0A0G4LY29_VERLO</name>
<feature type="compositionally biased region" description="Basic and acidic residues" evidence="16">
    <location>
        <begin position="75"/>
        <end position="103"/>
    </location>
</feature>
<dbReference type="GO" id="GO:0005634">
    <property type="term" value="C:nucleus"/>
    <property type="evidence" value="ECO:0007669"/>
    <property type="project" value="UniProtKB-SubCell"/>
</dbReference>
<evidence type="ECO:0000256" key="16">
    <source>
        <dbReference type="SAM" id="MobiDB-lite"/>
    </source>
</evidence>
<dbReference type="GO" id="GO:0031119">
    <property type="term" value="P:tRNA pseudouridine synthesis"/>
    <property type="evidence" value="ECO:0007669"/>
    <property type="project" value="InterPro"/>
</dbReference>
<dbReference type="PANTHER" id="PTHR11142:SF4">
    <property type="entry name" value="PSEUDOURIDYLATE SYNTHASE 1 HOMOLOG"/>
    <property type="match status" value="1"/>
</dbReference>
<dbReference type="Gene3D" id="3.30.70.580">
    <property type="entry name" value="Pseudouridine synthase I, catalytic domain, N-terminal subdomain"/>
    <property type="match status" value="1"/>
</dbReference>
<evidence type="ECO:0000256" key="3">
    <source>
        <dbReference type="ARBA" id="ARBA00004123"/>
    </source>
</evidence>
<keyword evidence="7" id="KW-0413">Isomerase</keyword>
<evidence type="ECO:0000256" key="6">
    <source>
        <dbReference type="ARBA" id="ARBA00022694"/>
    </source>
</evidence>
<keyword evidence="5" id="KW-0507">mRNA processing</keyword>
<dbReference type="CDD" id="cd02568">
    <property type="entry name" value="PseudoU_synth_PUS1_PUS2"/>
    <property type="match status" value="1"/>
</dbReference>
<comment type="similarity">
    <text evidence="4">Belongs to the tRNA pseudouridine synthase TruA family.</text>
</comment>
<evidence type="ECO:0000256" key="10">
    <source>
        <dbReference type="ARBA" id="ARBA00053072"/>
    </source>
</evidence>
<dbReference type="SUPFAM" id="SSF55120">
    <property type="entry name" value="Pseudouridine synthase"/>
    <property type="match status" value="1"/>
</dbReference>
<evidence type="ECO:0000259" key="17">
    <source>
        <dbReference type="Pfam" id="PF01416"/>
    </source>
</evidence>
<dbReference type="GO" id="GO:0031120">
    <property type="term" value="P:snRNA pseudouridine synthesis"/>
    <property type="evidence" value="ECO:0007669"/>
    <property type="project" value="UniProtKB-ARBA"/>
</dbReference>
<proteinExistence type="inferred from homology"/>
<dbReference type="InterPro" id="IPR020103">
    <property type="entry name" value="PsdUridine_synth_cat_dom_sf"/>
</dbReference>
<dbReference type="PANTHER" id="PTHR11142">
    <property type="entry name" value="PSEUDOURIDYLATE SYNTHASE"/>
    <property type="match status" value="1"/>
</dbReference>
<comment type="catalytic activity">
    <reaction evidence="9">
        <text>a uridine in tRNA = a pseudouridine in tRNA</text>
        <dbReference type="Rhea" id="RHEA:54572"/>
        <dbReference type="Rhea" id="RHEA-COMP:13339"/>
        <dbReference type="Rhea" id="RHEA-COMP:13934"/>
        <dbReference type="ChEBI" id="CHEBI:65314"/>
        <dbReference type="ChEBI" id="CHEBI:65315"/>
    </reaction>
</comment>
<evidence type="ECO:0000313" key="18">
    <source>
        <dbReference type="EMBL" id="CRK26899.1"/>
    </source>
</evidence>
<gene>
    <name evidence="18" type="ORF">BN1708_000685</name>
</gene>
<evidence type="ECO:0000256" key="1">
    <source>
        <dbReference type="ARBA" id="ARBA00001166"/>
    </source>
</evidence>
<dbReference type="GO" id="GO:0009982">
    <property type="term" value="F:pseudouridine synthase activity"/>
    <property type="evidence" value="ECO:0007669"/>
    <property type="project" value="InterPro"/>
</dbReference>
<comment type="catalytic activity">
    <reaction evidence="1">
        <text>a uridine in mRNA = a pseudouridine in mRNA</text>
        <dbReference type="Rhea" id="RHEA:56644"/>
        <dbReference type="Rhea" id="RHEA-COMP:14658"/>
        <dbReference type="Rhea" id="RHEA-COMP:14659"/>
        <dbReference type="ChEBI" id="CHEBI:65314"/>
        <dbReference type="ChEBI" id="CHEBI:65315"/>
    </reaction>
</comment>
<protein>
    <recommendedName>
        <fullName evidence="11">tRNA pseudouridine synthase 1</fullName>
    </recommendedName>
    <alternativeName>
        <fullName evidence="12">tRNA pseudouridylate synthase 1</fullName>
    </alternativeName>
    <alternativeName>
        <fullName evidence="13">tRNA-uridine isomerase 1</fullName>
    </alternativeName>
</protein>
<feature type="compositionally biased region" description="Low complexity" evidence="16">
    <location>
        <begin position="1"/>
        <end position="17"/>
    </location>
</feature>
<evidence type="ECO:0000256" key="2">
    <source>
        <dbReference type="ARBA" id="ARBA00001832"/>
    </source>
</evidence>
<comment type="function">
    <text evidence="10">Formation of pseudouridine at positions 27 and 28 in the anticodon stem and loop of transfer RNAs; at positions 34 and 36 of intron-containing precursor tRNA(Ile) and at position 35 in the intron-containing tRNA(Tyr). Catalyzes pseudouridylation at position 44 in U2 snRNA. Also catalyzes pseudouridylation of mRNAs.</text>
</comment>
<dbReference type="Gene3D" id="3.30.70.660">
    <property type="entry name" value="Pseudouridine synthase I, catalytic domain, C-terminal subdomain"/>
    <property type="match status" value="1"/>
</dbReference>
<evidence type="ECO:0000256" key="7">
    <source>
        <dbReference type="ARBA" id="ARBA00023235"/>
    </source>
</evidence>
<dbReference type="InterPro" id="IPR020097">
    <property type="entry name" value="PsdUridine_synth_TruA_a/b_dom"/>
</dbReference>
<comment type="catalytic activity">
    <reaction evidence="2">
        <text>uridine in snRNA = pseudouridine in snRNA</text>
        <dbReference type="Rhea" id="RHEA:51124"/>
        <dbReference type="Rhea" id="RHEA-COMP:12891"/>
        <dbReference type="Rhea" id="RHEA-COMP:12892"/>
        <dbReference type="ChEBI" id="CHEBI:65314"/>
        <dbReference type="ChEBI" id="CHEBI:65315"/>
    </reaction>
</comment>
<evidence type="ECO:0000256" key="14">
    <source>
        <dbReference type="PIRSR" id="PIRSR641708-1"/>
    </source>
</evidence>
<feature type="region of interest" description="Disordered" evidence="16">
    <location>
        <begin position="1"/>
        <end position="108"/>
    </location>
</feature>
<dbReference type="Proteomes" id="UP000044602">
    <property type="component" value="Unassembled WGS sequence"/>
</dbReference>
<feature type="binding site" evidence="15">
    <location>
        <position position="257"/>
    </location>
    <ligand>
        <name>substrate</name>
    </ligand>
</feature>
<evidence type="ECO:0000256" key="9">
    <source>
        <dbReference type="ARBA" id="ARBA00036943"/>
    </source>
</evidence>
<evidence type="ECO:0000256" key="5">
    <source>
        <dbReference type="ARBA" id="ARBA00022664"/>
    </source>
</evidence>
<comment type="subcellular location">
    <subcellularLocation>
        <location evidence="3">Nucleus</location>
    </subcellularLocation>
</comment>
<dbReference type="AlphaFoldDB" id="A0A0G4LY29"/>
<dbReference type="NCBIfam" id="TIGR00071">
    <property type="entry name" value="hisT_truA"/>
    <property type="match status" value="1"/>
</dbReference>
<dbReference type="InterPro" id="IPR041708">
    <property type="entry name" value="PUS1/PUS2-like"/>
</dbReference>
<evidence type="ECO:0000256" key="11">
    <source>
        <dbReference type="ARBA" id="ARBA00073968"/>
    </source>
</evidence>
<dbReference type="InterPro" id="IPR020094">
    <property type="entry name" value="TruA/RsuA/RluB/E/F_N"/>
</dbReference>
<dbReference type="FunFam" id="3.30.70.580:FF:000002">
    <property type="entry name" value="tRNA pseudouridine synthase"/>
    <property type="match status" value="1"/>
</dbReference>
<evidence type="ECO:0000256" key="4">
    <source>
        <dbReference type="ARBA" id="ARBA00009375"/>
    </source>
</evidence>
<evidence type="ECO:0000256" key="13">
    <source>
        <dbReference type="ARBA" id="ARBA00080858"/>
    </source>
</evidence>
<reference evidence="18 19" key="1">
    <citation type="submission" date="2015-05" db="EMBL/GenBank/DDBJ databases">
        <authorList>
            <person name="Wang D.B."/>
            <person name="Wang M."/>
        </authorList>
    </citation>
    <scope>NUCLEOTIDE SEQUENCE [LARGE SCALE GENOMIC DNA]</scope>
    <source>
        <strain evidence="18">VL1</strain>
    </source>
</reference>
<keyword evidence="8" id="KW-0539">Nucleus</keyword>
<feature type="domain" description="Pseudouridine synthase I TruA alpha/beta" evidence="17">
    <location>
        <begin position="415"/>
        <end position="521"/>
    </location>
</feature>
<organism evidence="18 19">
    <name type="scientific">Verticillium longisporum</name>
    <name type="common">Verticillium dahliae var. longisporum</name>
    <dbReference type="NCBI Taxonomy" id="100787"/>
    <lineage>
        <taxon>Eukaryota</taxon>
        <taxon>Fungi</taxon>
        <taxon>Dikarya</taxon>
        <taxon>Ascomycota</taxon>
        <taxon>Pezizomycotina</taxon>
        <taxon>Sordariomycetes</taxon>
        <taxon>Hypocreomycetidae</taxon>
        <taxon>Glomerellales</taxon>
        <taxon>Plectosphaerellaceae</taxon>
        <taxon>Verticillium</taxon>
    </lineage>
</organism>
<dbReference type="GO" id="GO:0006397">
    <property type="term" value="P:mRNA processing"/>
    <property type="evidence" value="ECO:0007669"/>
    <property type="project" value="UniProtKB-KW"/>
</dbReference>
<evidence type="ECO:0000256" key="15">
    <source>
        <dbReference type="PIRSR" id="PIRSR641708-2"/>
    </source>
</evidence>
<dbReference type="InterPro" id="IPR020095">
    <property type="entry name" value="PsdUridine_synth_TruA_C"/>
</dbReference>
<feature type="compositionally biased region" description="Acidic residues" evidence="16">
    <location>
        <begin position="614"/>
        <end position="626"/>
    </location>
</feature>
<sequence length="626" mass="69553">MASEANPSSESAAAAPAVDTTMDGGSNGTDSAPRAAQPTTGETGLPAAAEGGARGQERGNDKKQQQQGKKNKQGGRNEWRRQMNDKRKQLGDARQAKRRKLDENGNAIDADNEIQGAVVVDPRKANPFSISEIAAEERRPKRKVAVMVGYSGTGYYGLQINWDEKTIEGDLFKAFIAAGAISKANADDPKKSSLSRCARTDKGVHAAGNLISLKLIIEDDDIVDKINAHLPDQIRVWGLQRTSNSFSAYQACDSRWYEYLLPTYCLLPSHPDSFLWKKLVESAQEKGYYDDFQSKLADMDGFWAEVEEKAIKPILEQLDPQVRAEVLERIHASEDHPESALKKSALNDAMQVVPPATAVAGEATSAEDTSTIATTGKTKNLGPVDFALRDMKNAYVKAKRAYQVTPERLDQLQAALDQYVGTYNFHNYTIQKSFKDPSAKRHIKSFQVNKTPIQIRDTQWVSIKVHGQSFMMHQIRKMISMATLVVRCATPLTRIKESYGEDRIAIPKAPGLGLLLERPVFEGYSRKAVDSLGREPIDFTKHDDKIQAFKDKEIYHRIFEVEEKENIFHTFFQQVDNFKSDYFLWLTAGGIQAGAIRASKPFSKDDKASNVALVDDEDEDPEGGEG</sequence>
<feature type="active site" description="Nucleophile" evidence="14">
    <location>
        <position position="201"/>
    </location>
</feature>
<dbReference type="GO" id="GO:1990481">
    <property type="term" value="P:mRNA pseudouridine synthesis"/>
    <property type="evidence" value="ECO:0007669"/>
    <property type="project" value="TreeGrafter"/>
</dbReference>
<keyword evidence="19" id="KW-1185">Reference proteome</keyword>
<evidence type="ECO:0000256" key="8">
    <source>
        <dbReference type="ARBA" id="ARBA00023242"/>
    </source>
</evidence>
<dbReference type="GO" id="GO:0003723">
    <property type="term" value="F:RNA binding"/>
    <property type="evidence" value="ECO:0007669"/>
    <property type="project" value="InterPro"/>
</dbReference>
<feature type="compositionally biased region" description="Basic and acidic residues" evidence="16">
    <location>
        <begin position="55"/>
        <end position="64"/>
    </location>
</feature>
<dbReference type="STRING" id="100787.A0A0G4LY29"/>
<accession>A0A0G4LY29</accession>
<dbReference type="FunFam" id="3.30.70.660:FF:000002">
    <property type="entry name" value="tRNA pseudouridine synthase"/>
    <property type="match status" value="1"/>
</dbReference>
<feature type="region of interest" description="Disordered" evidence="16">
    <location>
        <begin position="602"/>
        <end position="626"/>
    </location>
</feature>
<keyword evidence="6" id="KW-0819">tRNA processing</keyword>
<dbReference type="EMBL" id="CVQH01020306">
    <property type="protein sequence ID" value="CRK26899.1"/>
    <property type="molecule type" value="Genomic_DNA"/>
</dbReference>
<dbReference type="InterPro" id="IPR001406">
    <property type="entry name" value="PsdUridine_synth_TruA"/>
</dbReference>
<dbReference type="Pfam" id="PF01416">
    <property type="entry name" value="PseudoU_synth_1"/>
    <property type="match status" value="1"/>
</dbReference>
<evidence type="ECO:0000313" key="19">
    <source>
        <dbReference type="Proteomes" id="UP000044602"/>
    </source>
</evidence>